<evidence type="ECO:0008006" key="5">
    <source>
        <dbReference type="Google" id="ProtNLM"/>
    </source>
</evidence>
<keyword evidence="2" id="KW-0812">Transmembrane</keyword>
<feature type="transmembrane region" description="Helical" evidence="2">
    <location>
        <begin position="116"/>
        <end position="135"/>
    </location>
</feature>
<reference evidence="3" key="1">
    <citation type="journal article" date="2014" name="Int. J. Syst. Evol. Microbiol.">
        <title>Complete genome sequence of Corynebacterium casei LMG S-19264T (=DSM 44701T), isolated from a smear-ripened cheese.</title>
        <authorList>
            <consortium name="US DOE Joint Genome Institute (JGI-PGF)"/>
            <person name="Walter F."/>
            <person name="Albersmeier A."/>
            <person name="Kalinowski J."/>
            <person name="Ruckert C."/>
        </authorList>
    </citation>
    <scope>NUCLEOTIDE SEQUENCE</scope>
    <source>
        <strain evidence="3">CGMCC 4.7299</strain>
    </source>
</reference>
<evidence type="ECO:0000313" key="4">
    <source>
        <dbReference type="Proteomes" id="UP000656042"/>
    </source>
</evidence>
<dbReference type="RefSeq" id="WP_189076988.1">
    <property type="nucleotide sequence ID" value="NZ_BMMX01000001.1"/>
</dbReference>
<keyword evidence="2" id="KW-1133">Transmembrane helix</keyword>
<dbReference type="AlphaFoldDB" id="A0A8J3FK39"/>
<reference evidence="3" key="2">
    <citation type="submission" date="2020-09" db="EMBL/GenBank/DDBJ databases">
        <authorList>
            <person name="Sun Q."/>
            <person name="Zhou Y."/>
        </authorList>
    </citation>
    <scope>NUCLEOTIDE SEQUENCE</scope>
    <source>
        <strain evidence="3">CGMCC 4.7299</strain>
    </source>
</reference>
<comment type="caution">
    <text evidence="3">The sequence shown here is derived from an EMBL/GenBank/DDBJ whole genome shotgun (WGS) entry which is preliminary data.</text>
</comment>
<protein>
    <recommendedName>
        <fullName evidence="5">DUF2567 domain-containing protein</fullName>
    </recommendedName>
</protein>
<gene>
    <name evidence="3" type="ORF">GCM10012284_00710</name>
</gene>
<feature type="transmembrane region" description="Helical" evidence="2">
    <location>
        <begin position="36"/>
        <end position="60"/>
    </location>
</feature>
<feature type="transmembrane region" description="Helical" evidence="2">
    <location>
        <begin position="165"/>
        <end position="186"/>
    </location>
</feature>
<name>A0A8J3FK39_9ACTN</name>
<keyword evidence="4" id="KW-1185">Reference proteome</keyword>
<feature type="transmembrane region" description="Helical" evidence="2">
    <location>
        <begin position="89"/>
        <end position="109"/>
    </location>
</feature>
<dbReference type="EMBL" id="BMMX01000001">
    <property type="protein sequence ID" value="GGK70719.1"/>
    <property type="molecule type" value="Genomic_DNA"/>
</dbReference>
<dbReference type="Proteomes" id="UP000656042">
    <property type="component" value="Unassembled WGS sequence"/>
</dbReference>
<evidence type="ECO:0000313" key="3">
    <source>
        <dbReference type="EMBL" id="GGK70719.1"/>
    </source>
</evidence>
<organism evidence="3 4">
    <name type="scientific">Mangrovihabitans endophyticus</name>
    <dbReference type="NCBI Taxonomy" id="1751298"/>
    <lineage>
        <taxon>Bacteria</taxon>
        <taxon>Bacillati</taxon>
        <taxon>Actinomycetota</taxon>
        <taxon>Actinomycetes</taxon>
        <taxon>Micromonosporales</taxon>
        <taxon>Micromonosporaceae</taxon>
        <taxon>Mangrovihabitans</taxon>
    </lineage>
</organism>
<feature type="region of interest" description="Disordered" evidence="1">
    <location>
        <begin position="193"/>
        <end position="239"/>
    </location>
</feature>
<evidence type="ECO:0000256" key="1">
    <source>
        <dbReference type="SAM" id="MobiDB-lite"/>
    </source>
</evidence>
<evidence type="ECO:0000256" key="2">
    <source>
        <dbReference type="SAM" id="Phobius"/>
    </source>
</evidence>
<sequence length="239" mass="24426">MAEPAWQTRGVYDAEMPLSPPVGGADGHGRSLRRSLASAGVAAAVIAVAGAPVGVLWHVVAPTVPVINTGQVIVVSDPSPEEYIAADGWFTLMFLAFGVATAVTSWMLLRRHRGPLLLAGVTLGNLLAPLAAWQAGHMIGLSAYQDWQGSSAAGDTYAAPPDLRAYGVLLVPAFVAVITLTLMAGWSNDPDLDRPGAKPGYAANQPADPDPISSDLPAAPSPTAEPAPPGPGPATPPHG</sequence>
<keyword evidence="2" id="KW-0472">Membrane</keyword>
<proteinExistence type="predicted"/>
<feature type="compositionally biased region" description="Pro residues" evidence="1">
    <location>
        <begin position="219"/>
        <end position="239"/>
    </location>
</feature>
<accession>A0A8J3FK39</accession>